<sequence length="89" mass="9346">MDTSRSLCLNHVDISKVANMLGSSESPELVGCRLDCNGCHGPHSLSTKSSGAVENNKTGPVTGPSLRPDPRLITTPAVKSRSFSLAHLC</sequence>
<accession>A0ABR4D9G6</accession>
<comment type="caution">
    <text evidence="2">The sequence shown here is derived from an EMBL/GenBank/DDBJ whole genome shotgun (WGS) entry which is preliminary data.</text>
</comment>
<dbReference type="RefSeq" id="XP_070864964.1">
    <property type="nucleotide sequence ID" value="XM_071012205.1"/>
</dbReference>
<dbReference type="EMBL" id="JAZGUE010000005">
    <property type="protein sequence ID" value="KAL2266237.1"/>
    <property type="molecule type" value="Genomic_DNA"/>
</dbReference>
<evidence type="ECO:0000313" key="3">
    <source>
        <dbReference type="Proteomes" id="UP001600064"/>
    </source>
</evidence>
<dbReference type="GeneID" id="98126849"/>
<name>A0ABR4D9G6_9PEZI</name>
<reference evidence="2 3" key="1">
    <citation type="journal article" date="2024" name="Commun. Biol.">
        <title>Comparative genomic analysis of thermophilic fungi reveals convergent evolutionary adaptations and gene losses.</title>
        <authorList>
            <person name="Steindorff A.S."/>
            <person name="Aguilar-Pontes M.V."/>
            <person name="Robinson A.J."/>
            <person name="Andreopoulos B."/>
            <person name="LaButti K."/>
            <person name="Kuo A."/>
            <person name="Mondo S."/>
            <person name="Riley R."/>
            <person name="Otillar R."/>
            <person name="Haridas S."/>
            <person name="Lipzen A."/>
            <person name="Grimwood J."/>
            <person name="Schmutz J."/>
            <person name="Clum A."/>
            <person name="Reid I.D."/>
            <person name="Moisan M.C."/>
            <person name="Butler G."/>
            <person name="Nguyen T.T.M."/>
            <person name="Dewar K."/>
            <person name="Conant G."/>
            <person name="Drula E."/>
            <person name="Henrissat B."/>
            <person name="Hansel C."/>
            <person name="Singer S."/>
            <person name="Hutchinson M.I."/>
            <person name="de Vries R.P."/>
            <person name="Natvig D.O."/>
            <person name="Powell A.J."/>
            <person name="Tsang A."/>
            <person name="Grigoriev I.V."/>
        </authorList>
    </citation>
    <scope>NUCLEOTIDE SEQUENCE [LARGE SCALE GENOMIC DNA]</scope>
    <source>
        <strain evidence="2 3">ATCC 22073</strain>
    </source>
</reference>
<feature type="compositionally biased region" description="Polar residues" evidence="1">
    <location>
        <begin position="44"/>
        <end position="59"/>
    </location>
</feature>
<protein>
    <submittedName>
        <fullName evidence="2">Uncharacterized protein</fullName>
    </submittedName>
</protein>
<organism evidence="2 3">
    <name type="scientific">Remersonia thermophila</name>
    <dbReference type="NCBI Taxonomy" id="72144"/>
    <lineage>
        <taxon>Eukaryota</taxon>
        <taxon>Fungi</taxon>
        <taxon>Dikarya</taxon>
        <taxon>Ascomycota</taxon>
        <taxon>Pezizomycotina</taxon>
        <taxon>Sordariomycetes</taxon>
        <taxon>Sordariomycetidae</taxon>
        <taxon>Sordariales</taxon>
        <taxon>Sordariales incertae sedis</taxon>
        <taxon>Remersonia</taxon>
    </lineage>
</organism>
<evidence type="ECO:0000313" key="2">
    <source>
        <dbReference type="EMBL" id="KAL2266237.1"/>
    </source>
</evidence>
<evidence type="ECO:0000256" key="1">
    <source>
        <dbReference type="SAM" id="MobiDB-lite"/>
    </source>
</evidence>
<dbReference type="Proteomes" id="UP001600064">
    <property type="component" value="Unassembled WGS sequence"/>
</dbReference>
<gene>
    <name evidence="2" type="ORF">VTJ83DRAFT_5589</name>
</gene>
<feature type="region of interest" description="Disordered" evidence="1">
    <location>
        <begin position="44"/>
        <end position="74"/>
    </location>
</feature>
<keyword evidence="3" id="KW-1185">Reference proteome</keyword>
<proteinExistence type="predicted"/>